<evidence type="ECO:0000256" key="5">
    <source>
        <dbReference type="SAM" id="MobiDB-lite"/>
    </source>
</evidence>
<proteinExistence type="predicted"/>
<dbReference type="Pfam" id="PF04234">
    <property type="entry name" value="CopC"/>
    <property type="match status" value="1"/>
</dbReference>
<keyword evidence="4" id="KW-0186">Copper</keyword>
<gene>
    <name evidence="9" type="ORF">SAMN05660976_01859</name>
</gene>
<keyword evidence="10" id="KW-1185">Reference proteome</keyword>
<keyword evidence="6" id="KW-0812">Transmembrane</keyword>
<dbReference type="GO" id="GO:0005507">
    <property type="term" value="F:copper ion binding"/>
    <property type="evidence" value="ECO:0007669"/>
    <property type="project" value="InterPro"/>
</dbReference>
<feature type="chain" id="PRO_5011559422" description="CopC domain-containing protein" evidence="7">
    <location>
        <begin position="28"/>
        <end position="202"/>
    </location>
</feature>
<feature type="region of interest" description="Disordered" evidence="5">
    <location>
        <begin position="141"/>
        <end position="168"/>
    </location>
</feature>
<keyword evidence="3 7" id="KW-0732">Signal</keyword>
<dbReference type="Proteomes" id="UP000198953">
    <property type="component" value="Unassembled WGS sequence"/>
</dbReference>
<evidence type="ECO:0000313" key="10">
    <source>
        <dbReference type="Proteomes" id="UP000198953"/>
    </source>
</evidence>
<dbReference type="GO" id="GO:0042597">
    <property type="term" value="C:periplasmic space"/>
    <property type="evidence" value="ECO:0007669"/>
    <property type="project" value="InterPro"/>
</dbReference>
<keyword evidence="6" id="KW-0472">Membrane</keyword>
<comment type="subcellular location">
    <subcellularLocation>
        <location evidence="1">Cell envelope</location>
    </subcellularLocation>
</comment>
<dbReference type="GO" id="GO:0046688">
    <property type="term" value="P:response to copper ion"/>
    <property type="evidence" value="ECO:0007669"/>
    <property type="project" value="InterPro"/>
</dbReference>
<dbReference type="SUPFAM" id="SSF81296">
    <property type="entry name" value="E set domains"/>
    <property type="match status" value="1"/>
</dbReference>
<dbReference type="GO" id="GO:0005886">
    <property type="term" value="C:plasma membrane"/>
    <property type="evidence" value="ECO:0007669"/>
    <property type="project" value="TreeGrafter"/>
</dbReference>
<dbReference type="InterPro" id="IPR014755">
    <property type="entry name" value="Cu-Rt/internalin_Ig-like"/>
</dbReference>
<dbReference type="Gene3D" id="2.60.40.1220">
    <property type="match status" value="1"/>
</dbReference>
<dbReference type="STRING" id="46177.SAMN05660976_01859"/>
<keyword evidence="6" id="KW-1133">Transmembrane helix</keyword>
<dbReference type="EMBL" id="FOBF01000004">
    <property type="protein sequence ID" value="SEL16280.1"/>
    <property type="molecule type" value="Genomic_DNA"/>
</dbReference>
<feature type="domain" description="CopC" evidence="8">
    <location>
        <begin position="28"/>
        <end position="118"/>
    </location>
</feature>
<dbReference type="GO" id="GO:0030313">
    <property type="term" value="C:cell envelope"/>
    <property type="evidence" value="ECO:0007669"/>
    <property type="project" value="UniProtKB-SubCell"/>
</dbReference>
<evidence type="ECO:0000256" key="3">
    <source>
        <dbReference type="ARBA" id="ARBA00022729"/>
    </source>
</evidence>
<dbReference type="PANTHER" id="PTHR34820">
    <property type="entry name" value="INNER MEMBRANE PROTEIN YEBZ"/>
    <property type="match status" value="1"/>
</dbReference>
<dbReference type="InterPro" id="IPR007348">
    <property type="entry name" value="CopC_dom"/>
</dbReference>
<keyword evidence="2" id="KW-0479">Metal-binding</keyword>
<accession>A0A1H7MYC6</accession>
<feature type="transmembrane region" description="Helical" evidence="6">
    <location>
        <begin position="175"/>
        <end position="197"/>
    </location>
</feature>
<dbReference type="AlphaFoldDB" id="A0A1H7MYC6"/>
<organism evidence="9 10">
    <name type="scientific">Nonomuraea pusilla</name>
    <dbReference type="NCBI Taxonomy" id="46177"/>
    <lineage>
        <taxon>Bacteria</taxon>
        <taxon>Bacillati</taxon>
        <taxon>Actinomycetota</taxon>
        <taxon>Actinomycetes</taxon>
        <taxon>Streptosporangiales</taxon>
        <taxon>Streptosporangiaceae</taxon>
        <taxon>Nonomuraea</taxon>
    </lineage>
</organism>
<evidence type="ECO:0000256" key="7">
    <source>
        <dbReference type="SAM" id="SignalP"/>
    </source>
</evidence>
<evidence type="ECO:0000313" key="9">
    <source>
        <dbReference type="EMBL" id="SEL16280.1"/>
    </source>
</evidence>
<dbReference type="OrthoDB" id="5242236at2"/>
<evidence type="ECO:0000256" key="1">
    <source>
        <dbReference type="ARBA" id="ARBA00004196"/>
    </source>
</evidence>
<protein>
    <recommendedName>
        <fullName evidence="8">CopC domain-containing protein</fullName>
    </recommendedName>
</protein>
<feature type="signal peptide" evidence="7">
    <location>
        <begin position="1"/>
        <end position="27"/>
    </location>
</feature>
<evidence type="ECO:0000256" key="6">
    <source>
        <dbReference type="SAM" id="Phobius"/>
    </source>
</evidence>
<dbReference type="InterPro" id="IPR032694">
    <property type="entry name" value="CopC/D"/>
</dbReference>
<dbReference type="GO" id="GO:0006825">
    <property type="term" value="P:copper ion transport"/>
    <property type="evidence" value="ECO:0007669"/>
    <property type="project" value="InterPro"/>
</dbReference>
<dbReference type="RefSeq" id="WP_055503303.1">
    <property type="nucleotide sequence ID" value="NZ_BBZG01000001.1"/>
</dbReference>
<evidence type="ECO:0000256" key="4">
    <source>
        <dbReference type="ARBA" id="ARBA00023008"/>
    </source>
</evidence>
<reference evidence="9 10" key="1">
    <citation type="submission" date="2016-10" db="EMBL/GenBank/DDBJ databases">
        <authorList>
            <person name="de Groot N.N."/>
        </authorList>
    </citation>
    <scope>NUCLEOTIDE SEQUENCE [LARGE SCALE GENOMIC DNA]</scope>
    <source>
        <strain evidence="9 10">DSM 43357</strain>
    </source>
</reference>
<evidence type="ECO:0000256" key="2">
    <source>
        <dbReference type="ARBA" id="ARBA00022723"/>
    </source>
</evidence>
<evidence type="ECO:0000259" key="8">
    <source>
        <dbReference type="Pfam" id="PF04234"/>
    </source>
</evidence>
<name>A0A1H7MYC6_9ACTN</name>
<dbReference type="PANTHER" id="PTHR34820:SF4">
    <property type="entry name" value="INNER MEMBRANE PROTEIN YEBZ"/>
    <property type="match status" value="1"/>
</dbReference>
<dbReference type="InterPro" id="IPR014756">
    <property type="entry name" value="Ig_E-set"/>
</dbReference>
<sequence>MKRSPLAAAAAILAALFVIVTAGPALAHDTLKSSTPAKGATVKTLDEVKLEFSAGVRMPFVIVRGAGDAQHQRGEPQVDGSVVTQAVEGPLPDGAYTIAFRVVSSDGHPIEGEIPFTVKGAPSASATPSASASVSASASASASVPPATPEASQSAAASPPAAPAAQTASGEGTSFPVWLIIVVGALVGIGIGFLLSARKSKP</sequence>